<keyword evidence="3" id="KW-1185">Reference proteome</keyword>
<dbReference type="AlphaFoldDB" id="A0AA35VFF7"/>
<reference evidence="2" key="1">
    <citation type="submission" date="2023-03" db="EMBL/GenBank/DDBJ databases">
        <authorList>
            <person name="Cleenwerck I."/>
        </authorList>
    </citation>
    <scope>NUCLEOTIDE SEQUENCE</scope>
    <source>
        <strain evidence="2">LMG 32879</strain>
    </source>
</reference>
<evidence type="ECO:0000259" key="1">
    <source>
        <dbReference type="Pfam" id="PF00535"/>
    </source>
</evidence>
<dbReference type="SUPFAM" id="SSF53756">
    <property type="entry name" value="UDP-Glycosyltransferase/glycogen phosphorylase"/>
    <property type="match status" value="1"/>
</dbReference>
<evidence type="ECO:0000313" key="2">
    <source>
        <dbReference type="EMBL" id="CAI9122211.1"/>
    </source>
</evidence>
<protein>
    <submittedName>
        <fullName evidence="2">Glycosyltransferase</fullName>
        <ecNumber evidence="2">2.4.-.-</ecNumber>
    </submittedName>
</protein>
<organism evidence="2 3">
    <name type="scientific">Brytella acorum</name>
    <dbReference type="NCBI Taxonomy" id="2959299"/>
    <lineage>
        <taxon>Bacteria</taxon>
        <taxon>Pseudomonadati</taxon>
        <taxon>Pseudomonadota</taxon>
        <taxon>Alphaproteobacteria</taxon>
        <taxon>Acetobacterales</taxon>
        <taxon>Acetobacteraceae</taxon>
        <taxon>Brytella</taxon>
    </lineage>
</organism>
<dbReference type="RefSeq" id="WP_289843882.1">
    <property type="nucleotide sequence ID" value="NZ_CATKSH010000037.1"/>
</dbReference>
<keyword evidence="2" id="KW-0808">Transferase</keyword>
<name>A0AA35VFF7_9PROT</name>
<dbReference type="Pfam" id="PF00535">
    <property type="entry name" value="Glycos_transf_2"/>
    <property type="match status" value="1"/>
</dbReference>
<dbReference type="PANTHER" id="PTHR43179:SF7">
    <property type="entry name" value="RHAMNOSYLTRANSFERASE WBBL"/>
    <property type="match status" value="1"/>
</dbReference>
<evidence type="ECO:0000313" key="3">
    <source>
        <dbReference type="Proteomes" id="UP001176960"/>
    </source>
</evidence>
<dbReference type="GO" id="GO:0016757">
    <property type="term" value="F:glycosyltransferase activity"/>
    <property type="evidence" value="ECO:0007669"/>
    <property type="project" value="UniProtKB-KW"/>
</dbReference>
<gene>
    <name evidence="2" type="ORF">LMG32879_003071</name>
</gene>
<dbReference type="PANTHER" id="PTHR43179">
    <property type="entry name" value="RHAMNOSYLTRANSFERASE WBBL"/>
    <property type="match status" value="1"/>
</dbReference>
<dbReference type="InterPro" id="IPR001173">
    <property type="entry name" value="Glyco_trans_2-like"/>
</dbReference>
<dbReference type="Gene3D" id="3.40.50.2000">
    <property type="entry name" value="Glycogen Phosphorylase B"/>
    <property type="match status" value="1"/>
</dbReference>
<dbReference type="CDD" id="cd03801">
    <property type="entry name" value="GT4_PimA-like"/>
    <property type="match status" value="1"/>
</dbReference>
<sequence>MPQADIPSAETPLWSRFDAGWYLRAYPEVAVAAGGTDAAVIEAYYLETGRLNGHSPNAYFDEEWYRQKYPAVYKSICAGSFESGFVHYQSEGYVDHSPHWLFDEIHYRRTYPAVSQSILAAAGLANGYDHFLTIGQDAFLSGHPFYDPECATLLLRRLNIGVEGQNVFGIYLGLDSVHSDQGRVSWFFDPVWYLARYPHVAREITAGRYRSALHHYLTNDTPRAFDPQEWFSESDYLTLHPDLGPSLEHGHFRNACAHFVTFGAKERRAPRQGLDLKGYAAHPLVAADLRMASEQTAFTHWVRAKTEGPRLDVSVTRPNEEQTRERFVRDACALVPAFMHRPLDFSFVGVPDVSVIVVVHDQIALTMQTLASLRSTYRGAIELIVVDSGSTDLTRHIERMVRGAQMLRFRTNIGFLDGANAGLNHAQAPYVLYLNNDVRLYPMALANAIRRMNACSRTGAVGAKLVRTNMALQEAGSIIWRDGATYGYRREDDPNIAEANFTRDVDYSSAAFLLVRKDLLKRLGGFDPRYRPAYFEDTDLCLRIVEAGFRIVYDPSVVVEHLEFGSSGTARSQAMIKANHRLFGETHKTFLRRQLPAHVRNAILGREARDQRRRVLYLEDRVPLPRLGSGYVRSFDVVGAMSALGYQVTVFPVSRYEVAAADRFGVFPDDVELMWDASLADLPAFLEERAGYYDLVWVGRTHNMARLAPYLNEAGRYLPSGGAILDTEVVATPRNFERARVLGLPLPEDFDKALVEELEPARDSQAIVAVTDHDATLIRRAGYGHVRVLGHALRPRSVTQDLADRKNFLIVGAIHDRDSPNYDALHWLVHDVLPHLDALLPPDVAITVAGFVAKDVDMSIFGHASRIRYVGPQHDLTALYDTHRVFVAPTRFAGGLPFKVHEAAANGLPIVTTELIARQVGWRDEEALLAASSDDPEGFARQMALLYCDELLWDRVKTNALIAVTRDADPGVFRERLDDILKASVVS</sequence>
<dbReference type="SUPFAM" id="SSF53448">
    <property type="entry name" value="Nucleotide-diphospho-sugar transferases"/>
    <property type="match status" value="1"/>
</dbReference>
<accession>A0AA35VFF7</accession>
<dbReference type="Gene3D" id="3.90.550.10">
    <property type="entry name" value="Spore Coat Polysaccharide Biosynthesis Protein SpsA, Chain A"/>
    <property type="match status" value="1"/>
</dbReference>
<keyword evidence="2" id="KW-0328">Glycosyltransferase</keyword>
<comment type="caution">
    <text evidence="2">The sequence shown here is derived from an EMBL/GenBank/DDBJ whole genome shotgun (WGS) entry which is preliminary data.</text>
</comment>
<dbReference type="Proteomes" id="UP001176960">
    <property type="component" value="Unassembled WGS sequence"/>
</dbReference>
<dbReference type="EC" id="2.4.-.-" evidence="2"/>
<dbReference type="InterPro" id="IPR029044">
    <property type="entry name" value="Nucleotide-diphossugar_trans"/>
</dbReference>
<dbReference type="Pfam" id="PF13692">
    <property type="entry name" value="Glyco_trans_1_4"/>
    <property type="match status" value="1"/>
</dbReference>
<dbReference type="EMBL" id="CATKSH010000037">
    <property type="protein sequence ID" value="CAI9122211.1"/>
    <property type="molecule type" value="Genomic_DNA"/>
</dbReference>
<proteinExistence type="predicted"/>
<feature type="domain" description="Glycosyltransferase 2-like" evidence="1">
    <location>
        <begin position="354"/>
        <end position="478"/>
    </location>
</feature>
<dbReference type="CDD" id="cd04186">
    <property type="entry name" value="GT_2_like_c"/>
    <property type="match status" value="1"/>
</dbReference>